<feature type="compositionally biased region" description="Basic and acidic residues" evidence="1">
    <location>
        <begin position="131"/>
        <end position="142"/>
    </location>
</feature>
<evidence type="ECO:0000313" key="2">
    <source>
        <dbReference type="EMBL" id="GFY53467.1"/>
    </source>
</evidence>
<comment type="caution">
    <text evidence="2">The sequence shown here is derived from an EMBL/GenBank/DDBJ whole genome shotgun (WGS) entry which is preliminary data.</text>
</comment>
<sequence>MEKKDTRNNPGKSISDEESPYHLTQKGTVEKLTPPNSVDTSSDDEYEEDIRYKDIPYHLSNTGSIEKLMSVSELKGFDSSYVVKGYRASSSGKIKELRIPLKKIKHNLEDLNDSSIPYHWSEYGIRDKLLTSEESKEYDLKKPSHGRMNGKERANTSQEIVKKSSSQSPNLASQSNEKKLETNATESQHGEKLDNECAKEIEKTKPGQETVKRPEEKLDHERVKKNEKTKPGQETVKKSSSQSPNTASQSNEKRLQTNDTGSQQESKDGKQTLRGKIFQKPIMQAISKNLKFSLKFPGRRNKDSNNTPSNNKDEKQKHGNSSGESIDNENKQKNDNSSNESIVNERRQKSKTSVDAHG</sequence>
<protein>
    <submittedName>
        <fullName evidence="2">Uncharacterized protein</fullName>
    </submittedName>
</protein>
<keyword evidence="3" id="KW-1185">Reference proteome</keyword>
<feature type="compositionally biased region" description="Low complexity" evidence="1">
    <location>
        <begin position="239"/>
        <end position="250"/>
    </location>
</feature>
<gene>
    <name evidence="2" type="ORF">TNIN_306961</name>
</gene>
<organism evidence="2 3">
    <name type="scientific">Trichonephila inaurata madagascariensis</name>
    <dbReference type="NCBI Taxonomy" id="2747483"/>
    <lineage>
        <taxon>Eukaryota</taxon>
        <taxon>Metazoa</taxon>
        <taxon>Ecdysozoa</taxon>
        <taxon>Arthropoda</taxon>
        <taxon>Chelicerata</taxon>
        <taxon>Arachnida</taxon>
        <taxon>Araneae</taxon>
        <taxon>Araneomorphae</taxon>
        <taxon>Entelegynae</taxon>
        <taxon>Araneoidea</taxon>
        <taxon>Nephilidae</taxon>
        <taxon>Trichonephila</taxon>
        <taxon>Trichonephila inaurata</taxon>
    </lineage>
</organism>
<dbReference type="EMBL" id="BMAV01009282">
    <property type="protein sequence ID" value="GFY53467.1"/>
    <property type="molecule type" value="Genomic_DNA"/>
</dbReference>
<reference evidence="2" key="1">
    <citation type="submission" date="2020-08" db="EMBL/GenBank/DDBJ databases">
        <title>Multicomponent nature underlies the extraordinary mechanical properties of spider dragline silk.</title>
        <authorList>
            <person name="Kono N."/>
            <person name="Nakamura H."/>
            <person name="Mori M."/>
            <person name="Yoshida Y."/>
            <person name="Ohtoshi R."/>
            <person name="Malay A.D."/>
            <person name="Moran D.A.P."/>
            <person name="Tomita M."/>
            <person name="Numata K."/>
            <person name="Arakawa K."/>
        </authorList>
    </citation>
    <scope>NUCLEOTIDE SEQUENCE</scope>
</reference>
<feature type="compositionally biased region" description="Basic and acidic residues" evidence="1">
    <location>
        <begin position="188"/>
        <end position="237"/>
    </location>
</feature>
<feature type="compositionally biased region" description="Low complexity" evidence="1">
    <location>
        <begin position="164"/>
        <end position="175"/>
    </location>
</feature>
<evidence type="ECO:0000256" key="1">
    <source>
        <dbReference type="SAM" id="MobiDB-lite"/>
    </source>
</evidence>
<accession>A0A8X6XGK8</accession>
<feature type="compositionally biased region" description="Basic and acidic residues" evidence="1">
    <location>
        <begin position="343"/>
        <end position="358"/>
    </location>
</feature>
<proteinExistence type="predicted"/>
<dbReference type="AlphaFoldDB" id="A0A8X6XGK8"/>
<dbReference type="Proteomes" id="UP000886998">
    <property type="component" value="Unassembled WGS sequence"/>
</dbReference>
<name>A0A8X6XGK8_9ARAC</name>
<feature type="region of interest" description="Disordered" evidence="1">
    <location>
        <begin position="1"/>
        <end position="49"/>
    </location>
</feature>
<evidence type="ECO:0000313" key="3">
    <source>
        <dbReference type="Proteomes" id="UP000886998"/>
    </source>
</evidence>
<dbReference type="OrthoDB" id="10364723at2759"/>
<feature type="region of interest" description="Disordered" evidence="1">
    <location>
        <begin position="131"/>
        <end position="358"/>
    </location>
</feature>